<evidence type="ECO:0000313" key="3">
    <source>
        <dbReference type="Proteomes" id="UP000198287"/>
    </source>
</evidence>
<comment type="caution">
    <text evidence="2">The sequence shown here is derived from an EMBL/GenBank/DDBJ whole genome shotgun (WGS) entry which is preliminary data.</text>
</comment>
<organism evidence="2 3">
    <name type="scientific">Folsomia candida</name>
    <name type="common">Springtail</name>
    <dbReference type="NCBI Taxonomy" id="158441"/>
    <lineage>
        <taxon>Eukaryota</taxon>
        <taxon>Metazoa</taxon>
        <taxon>Ecdysozoa</taxon>
        <taxon>Arthropoda</taxon>
        <taxon>Hexapoda</taxon>
        <taxon>Collembola</taxon>
        <taxon>Entomobryomorpha</taxon>
        <taxon>Isotomoidea</taxon>
        <taxon>Isotomidae</taxon>
        <taxon>Proisotominae</taxon>
        <taxon>Folsomia</taxon>
    </lineage>
</organism>
<reference evidence="2 3" key="1">
    <citation type="submission" date="2015-12" db="EMBL/GenBank/DDBJ databases">
        <title>The genome of Folsomia candida.</title>
        <authorList>
            <person name="Faddeeva A."/>
            <person name="Derks M.F."/>
            <person name="Anvar Y."/>
            <person name="Smit S."/>
            <person name="Van Straalen N."/>
            <person name="Roelofs D."/>
        </authorList>
    </citation>
    <scope>NUCLEOTIDE SEQUENCE [LARGE SCALE GENOMIC DNA]</scope>
    <source>
        <strain evidence="2 3">VU population</strain>
        <tissue evidence="2">Whole body</tissue>
    </source>
</reference>
<keyword evidence="1" id="KW-0812">Transmembrane</keyword>
<evidence type="ECO:0000313" key="2">
    <source>
        <dbReference type="EMBL" id="OXA50881.1"/>
    </source>
</evidence>
<feature type="transmembrane region" description="Helical" evidence="1">
    <location>
        <begin position="223"/>
        <end position="250"/>
    </location>
</feature>
<keyword evidence="1" id="KW-1133">Transmembrane helix</keyword>
<dbReference type="EMBL" id="LNIX01000008">
    <property type="protein sequence ID" value="OXA50881.1"/>
    <property type="molecule type" value="Genomic_DNA"/>
</dbReference>
<dbReference type="Proteomes" id="UP000198287">
    <property type="component" value="Unassembled WGS sequence"/>
</dbReference>
<keyword evidence="1" id="KW-0472">Membrane</keyword>
<gene>
    <name evidence="2" type="ORF">Fcan01_14442</name>
</gene>
<name>A0A226E1T3_FOLCA</name>
<evidence type="ECO:0008006" key="4">
    <source>
        <dbReference type="Google" id="ProtNLM"/>
    </source>
</evidence>
<keyword evidence="3" id="KW-1185">Reference proteome</keyword>
<sequence length="274" mass="31149">MAEGYRRGGCFRCGNPHHSQWECHEPLDQAQISKSRKLEHENFYLDNPEVKQRLSSIRQDKYFAKQNAKTDVSSVSWDLISNQAGSMLDFFLSREEQWFRIDGAKVGLDGQTSTVVLANARHVYEQIQSQLENVRLLTACAKAKGEGQYNRLQLEIIRGNVASLNVVRSRVHALGTRIVHRLVNLDHSITDLRVLYADISAWCADFCNWQVTGLICKEIFHNFLWFLKGLVIVLAYLIGCSPIVVCAVTFKWKSLTLVGTVFVVNVTKTPELAY</sequence>
<protein>
    <recommendedName>
        <fullName evidence="4">CCHC-type domain-containing protein</fullName>
    </recommendedName>
</protein>
<dbReference type="AlphaFoldDB" id="A0A226E1T3"/>
<proteinExistence type="predicted"/>
<accession>A0A226E1T3</accession>
<evidence type="ECO:0000256" key="1">
    <source>
        <dbReference type="SAM" id="Phobius"/>
    </source>
</evidence>